<dbReference type="EMBL" id="KZ679270">
    <property type="protein sequence ID" value="PTB36341.1"/>
    <property type="molecule type" value="Genomic_DNA"/>
</dbReference>
<sequence length="183" mass="19414">MQNAGRWSSLLATGPRHSVGAAALHQGPSICSLPSSLLLSSVCPLCRAISRLQTGLTLRASLSDPRPAPAQLPNDCGHSSTLSSSRRCLSALPRVRLQIRSSKRYCTSTHTLATHTPAPFSWSPVSHRPPFFLFSFNPSAVASSTRRVFSHPPTASRCVFPGVSLAVDGTDELEIEGLPVGGC</sequence>
<proteinExistence type="predicted"/>
<keyword evidence="2" id="KW-1185">Reference proteome</keyword>
<evidence type="ECO:0000313" key="2">
    <source>
        <dbReference type="Proteomes" id="UP000240493"/>
    </source>
</evidence>
<organism evidence="1 2">
    <name type="scientific">Trichoderma asperellum (strain ATCC 204424 / CBS 433.97 / NBRC 101777)</name>
    <dbReference type="NCBI Taxonomy" id="1042311"/>
    <lineage>
        <taxon>Eukaryota</taxon>
        <taxon>Fungi</taxon>
        <taxon>Dikarya</taxon>
        <taxon>Ascomycota</taxon>
        <taxon>Pezizomycotina</taxon>
        <taxon>Sordariomycetes</taxon>
        <taxon>Hypocreomycetidae</taxon>
        <taxon>Hypocreales</taxon>
        <taxon>Hypocreaceae</taxon>
        <taxon>Trichoderma</taxon>
    </lineage>
</organism>
<name>A0A2T3YUT7_TRIA4</name>
<protein>
    <submittedName>
        <fullName evidence="1">Uncharacterized protein</fullName>
    </submittedName>
</protein>
<reference evidence="1 2" key="1">
    <citation type="submission" date="2016-07" db="EMBL/GenBank/DDBJ databases">
        <title>Multiple horizontal gene transfer events from other fungi enriched the ability of initially mycotrophic Trichoderma (Ascomycota) to feed on dead plant biomass.</title>
        <authorList>
            <consortium name="DOE Joint Genome Institute"/>
            <person name="Aerts A."/>
            <person name="Atanasova L."/>
            <person name="Chenthamara K."/>
            <person name="Zhang J."/>
            <person name="Grujic M."/>
            <person name="Henrissat B."/>
            <person name="Kuo A."/>
            <person name="Salamov A."/>
            <person name="Lipzen A."/>
            <person name="Labutti K."/>
            <person name="Barry K."/>
            <person name="Miao Y."/>
            <person name="Rahimi M.J."/>
            <person name="Shen Q."/>
            <person name="Grigoriev I.V."/>
            <person name="Kubicek C.P."/>
            <person name="Druzhinina I.S."/>
        </authorList>
    </citation>
    <scope>NUCLEOTIDE SEQUENCE [LARGE SCALE GENOMIC DNA]</scope>
    <source>
        <strain evidence="1 2">CBS 433.97</strain>
    </source>
</reference>
<gene>
    <name evidence="1" type="ORF">M441DRAFT_276597</name>
</gene>
<dbReference type="AlphaFoldDB" id="A0A2T3YUT7"/>
<dbReference type="Proteomes" id="UP000240493">
    <property type="component" value="Unassembled WGS sequence"/>
</dbReference>
<evidence type="ECO:0000313" key="1">
    <source>
        <dbReference type="EMBL" id="PTB36341.1"/>
    </source>
</evidence>
<accession>A0A2T3YUT7</accession>